<name>A0A3G4ZSH9_9VIRU</name>
<sequence>MKPTIGGIMRGPGMDPRRILKLICSYTQYNPIAITK</sequence>
<reference evidence="1" key="1">
    <citation type="submission" date="2018-10" db="EMBL/GenBank/DDBJ databases">
        <title>Hidden diversity of soil giant viruses.</title>
        <authorList>
            <person name="Schulz F."/>
            <person name="Alteio L."/>
            <person name="Goudeau D."/>
            <person name="Ryan E.M."/>
            <person name="Malmstrom R.R."/>
            <person name="Blanchard J."/>
            <person name="Woyke T."/>
        </authorList>
    </citation>
    <scope>NUCLEOTIDE SEQUENCE</scope>
    <source>
        <strain evidence="1">EDV1</strain>
    </source>
</reference>
<dbReference type="EMBL" id="MK072067">
    <property type="protein sequence ID" value="AYV77845.1"/>
    <property type="molecule type" value="Genomic_DNA"/>
</dbReference>
<organism evidence="1">
    <name type="scientific">Edafosvirus sp</name>
    <dbReference type="NCBI Taxonomy" id="2487765"/>
    <lineage>
        <taxon>Viruses</taxon>
        <taxon>Varidnaviria</taxon>
        <taxon>Bamfordvirae</taxon>
        <taxon>Nucleocytoviricota</taxon>
        <taxon>Megaviricetes</taxon>
        <taxon>Imitervirales</taxon>
        <taxon>Mimiviridae</taxon>
        <taxon>Klosneuvirinae</taxon>
    </lineage>
</organism>
<evidence type="ECO:0000313" key="1">
    <source>
        <dbReference type="EMBL" id="AYV77845.1"/>
    </source>
</evidence>
<accession>A0A3G4ZSH9</accession>
<gene>
    <name evidence="1" type="ORF">Edafosvirus2_24</name>
</gene>
<protein>
    <submittedName>
        <fullName evidence="1">Uncharacterized protein</fullName>
    </submittedName>
</protein>
<proteinExistence type="predicted"/>